<reference evidence="2" key="2">
    <citation type="submission" date="2020-09" db="EMBL/GenBank/DDBJ databases">
        <authorList>
            <person name="Sun Q."/>
            <person name="Zhou Y."/>
        </authorList>
    </citation>
    <scope>NUCLEOTIDE SEQUENCE</scope>
    <source>
        <strain evidence="2">CGMCC 1.15367</strain>
    </source>
</reference>
<dbReference type="Proteomes" id="UP000644699">
    <property type="component" value="Unassembled WGS sequence"/>
</dbReference>
<comment type="caution">
    <text evidence="2">The sequence shown here is derived from an EMBL/GenBank/DDBJ whole genome shotgun (WGS) entry which is preliminary data.</text>
</comment>
<evidence type="ECO:0000256" key="1">
    <source>
        <dbReference type="SAM" id="SignalP"/>
    </source>
</evidence>
<evidence type="ECO:0008006" key="4">
    <source>
        <dbReference type="Google" id="ProtNLM"/>
    </source>
</evidence>
<protein>
    <recommendedName>
        <fullName evidence="4">Surface antigen</fullName>
    </recommendedName>
</protein>
<evidence type="ECO:0000313" key="3">
    <source>
        <dbReference type="Proteomes" id="UP000644699"/>
    </source>
</evidence>
<keyword evidence="3" id="KW-1185">Reference proteome</keyword>
<proteinExistence type="predicted"/>
<dbReference type="PROSITE" id="PS51257">
    <property type="entry name" value="PROKAR_LIPOPROTEIN"/>
    <property type="match status" value="1"/>
</dbReference>
<accession>A0A917E1R1</accession>
<sequence length="135" mass="14458">MQNRFGLCLSLALLTGLSGCASLGLGLGAPSVPLPEGALALGDGLVGQIKDVHLRGDARRKAIEAEFQALQFSPAGREIAWSEGRWHGQVMPTQLYRIGSQDCRGFTHTLLDGAKSWKQLGTACRGEDGNWRIVV</sequence>
<gene>
    <name evidence="2" type="ORF">GCM10011390_10120</name>
</gene>
<organism evidence="2 3">
    <name type="scientific">Aureimonas endophytica</name>
    <dbReference type="NCBI Taxonomy" id="2027858"/>
    <lineage>
        <taxon>Bacteria</taxon>
        <taxon>Pseudomonadati</taxon>
        <taxon>Pseudomonadota</taxon>
        <taxon>Alphaproteobacteria</taxon>
        <taxon>Hyphomicrobiales</taxon>
        <taxon>Aurantimonadaceae</taxon>
        <taxon>Aureimonas</taxon>
    </lineage>
</organism>
<dbReference type="RefSeq" id="WP_188907088.1">
    <property type="nucleotide sequence ID" value="NZ_BMIQ01000001.1"/>
</dbReference>
<feature type="signal peptide" evidence="1">
    <location>
        <begin position="1"/>
        <end position="21"/>
    </location>
</feature>
<reference evidence="2" key="1">
    <citation type="journal article" date="2014" name="Int. J. Syst. Evol. Microbiol.">
        <title>Complete genome sequence of Corynebacterium casei LMG S-19264T (=DSM 44701T), isolated from a smear-ripened cheese.</title>
        <authorList>
            <consortium name="US DOE Joint Genome Institute (JGI-PGF)"/>
            <person name="Walter F."/>
            <person name="Albersmeier A."/>
            <person name="Kalinowski J."/>
            <person name="Ruckert C."/>
        </authorList>
    </citation>
    <scope>NUCLEOTIDE SEQUENCE</scope>
    <source>
        <strain evidence="2">CGMCC 1.15367</strain>
    </source>
</reference>
<evidence type="ECO:0000313" key="2">
    <source>
        <dbReference type="EMBL" id="GGD93322.1"/>
    </source>
</evidence>
<feature type="chain" id="PRO_5036881672" description="Surface antigen" evidence="1">
    <location>
        <begin position="22"/>
        <end position="135"/>
    </location>
</feature>
<keyword evidence="1" id="KW-0732">Signal</keyword>
<dbReference type="AlphaFoldDB" id="A0A917E1R1"/>
<name>A0A917E1R1_9HYPH</name>
<dbReference type="EMBL" id="BMIQ01000001">
    <property type="protein sequence ID" value="GGD93322.1"/>
    <property type="molecule type" value="Genomic_DNA"/>
</dbReference>